<keyword evidence="2" id="KW-1185">Reference proteome</keyword>
<name>A0A2T0T4C1_9PSEU</name>
<dbReference type="InterPro" id="IPR029013">
    <property type="entry name" value="HP0062-like_sf"/>
</dbReference>
<dbReference type="EMBL" id="PVTF01000006">
    <property type="protein sequence ID" value="PRY40528.1"/>
    <property type="molecule type" value="Genomic_DNA"/>
</dbReference>
<proteinExistence type="predicted"/>
<protein>
    <submittedName>
        <fullName evidence="1">Type VII secretion system (Wss) protein ESAT-6</fullName>
    </submittedName>
</protein>
<sequence length="88" mass="9781">MALVQYDPDQLDRAASALTRSQTVLVNEARSVNATIGGLTGFNDPGATRFRDEVRQVARTLQLQSEALARHATHLRKLAQEVRNLPKR</sequence>
<gene>
    <name evidence="1" type="ORF">CLV43_106265</name>
</gene>
<dbReference type="Proteomes" id="UP000239494">
    <property type="component" value="Unassembled WGS sequence"/>
</dbReference>
<dbReference type="AlphaFoldDB" id="A0A2T0T4C1"/>
<reference evidence="1 2" key="1">
    <citation type="submission" date="2018-03" db="EMBL/GenBank/DDBJ databases">
        <title>Genomic Encyclopedia of Archaeal and Bacterial Type Strains, Phase II (KMG-II): from individual species to whole genera.</title>
        <authorList>
            <person name="Goeker M."/>
        </authorList>
    </citation>
    <scope>NUCLEOTIDE SEQUENCE [LARGE SCALE GENOMIC DNA]</scope>
    <source>
        <strain evidence="1 2">DSM 44720</strain>
    </source>
</reference>
<comment type="caution">
    <text evidence="1">The sequence shown here is derived from an EMBL/GenBank/DDBJ whole genome shotgun (WGS) entry which is preliminary data.</text>
</comment>
<organism evidence="1 2">
    <name type="scientific">Umezawaea tangerina</name>
    <dbReference type="NCBI Taxonomy" id="84725"/>
    <lineage>
        <taxon>Bacteria</taxon>
        <taxon>Bacillati</taxon>
        <taxon>Actinomycetota</taxon>
        <taxon>Actinomycetes</taxon>
        <taxon>Pseudonocardiales</taxon>
        <taxon>Pseudonocardiaceae</taxon>
        <taxon>Umezawaea</taxon>
    </lineage>
</organism>
<dbReference type="SUPFAM" id="SSF158414">
    <property type="entry name" value="HP0062-like"/>
    <property type="match status" value="1"/>
</dbReference>
<accession>A0A2T0T4C1</accession>
<dbReference type="Gene3D" id="1.10.287.1060">
    <property type="entry name" value="ESAT-6-like"/>
    <property type="match status" value="1"/>
</dbReference>
<dbReference type="RefSeq" id="WP_106189075.1">
    <property type="nucleotide sequence ID" value="NZ_PVTF01000006.1"/>
</dbReference>
<evidence type="ECO:0000313" key="2">
    <source>
        <dbReference type="Proteomes" id="UP000239494"/>
    </source>
</evidence>
<evidence type="ECO:0000313" key="1">
    <source>
        <dbReference type="EMBL" id="PRY40528.1"/>
    </source>
</evidence>